<dbReference type="PANTHER" id="PTHR34820">
    <property type="entry name" value="INNER MEMBRANE PROTEIN YEBZ"/>
    <property type="match status" value="1"/>
</dbReference>
<evidence type="ECO:0000256" key="5">
    <source>
        <dbReference type="SAM" id="MobiDB-lite"/>
    </source>
</evidence>
<protein>
    <recommendedName>
        <fullName evidence="8">CopC domain-containing protein</fullName>
    </recommendedName>
</protein>
<keyword evidence="6" id="KW-1133">Transmembrane helix</keyword>
<gene>
    <name evidence="9" type="ORF">BJEO58_00368</name>
</gene>
<feature type="chain" id="PRO_5013930739" description="CopC domain-containing protein" evidence="7">
    <location>
        <begin position="34"/>
        <end position="205"/>
    </location>
</feature>
<keyword evidence="6" id="KW-0812">Transmembrane</keyword>
<keyword evidence="6" id="KW-0472">Membrane</keyword>
<dbReference type="SUPFAM" id="SSF81296">
    <property type="entry name" value="E set domains"/>
    <property type="match status" value="1"/>
</dbReference>
<feature type="transmembrane region" description="Helical" evidence="6">
    <location>
        <begin position="171"/>
        <end position="192"/>
    </location>
</feature>
<evidence type="ECO:0000256" key="3">
    <source>
        <dbReference type="ARBA" id="ARBA00022729"/>
    </source>
</evidence>
<evidence type="ECO:0000256" key="7">
    <source>
        <dbReference type="SAM" id="SignalP"/>
    </source>
</evidence>
<comment type="subcellular location">
    <subcellularLocation>
        <location evidence="1">Cell envelope</location>
    </subcellularLocation>
</comment>
<evidence type="ECO:0000313" key="10">
    <source>
        <dbReference type="Proteomes" id="UP000234462"/>
    </source>
</evidence>
<evidence type="ECO:0000256" key="2">
    <source>
        <dbReference type="ARBA" id="ARBA00022723"/>
    </source>
</evidence>
<dbReference type="RefSeq" id="WP_101587275.1">
    <property type="nucleotide sequence ID" value="NZ_FXZM01000002.1"/>
</dbReference>
<dbReference type="EMBL" id="FXZM01000002">
    <property type="protein sequence ID" value="SMY10793.1"/>
    <property type="molecule type" value="Genomic_DNA"/>
</dbReference>
<dbReference type="GO" id="GO:0006825">
    <property type="term" value="P:copper ion transport"/>
    <property type="evidence" value="ECO:0007669"/>
    <property type="project" value="InterPro"/>
</dbReference>
<accession>A0A2H1L303</accession>
<dbReference type="GO" id="GO:0005507">
    <property type="term" value="F:copper ion binding"/>
    <property type="evidence" value="ECO:0007669"/>
    <property type="project" value="InterPro"/>
</dbReference>
<dbReference type="AlphaFoldDB" id="A0A2H1L303"/>
<dbReference type="PANTHER" id="PTHR34820:SF4">
    <property type="entry name" value="INNER MEMBRANE PROTEIN YEBZ"/>
    <property type="match status" value="1"/>
</dbReference>
<dbReference type="Gene3D" id="2.60.40.1220">
    <property type="match status" value="1"/>
</dbReference>
<reference evidence="10" key="1">
    <citation type="submission" date="2017-03" db="EMBL/GenBank/DDBJ databases">
        <authorList>
            <person name="Monnet C."/>
        </authorList>
    </citation>
    <scope>NUCLEOTIDE SEQUENCE [LARGE SCALE GENOMIC DNA]</scope>
    <source>
        <strain evidence="10">SJ5-8</strain>
    </source>
</reference>
<name>A0A2H1L303_9MICO</name>
<keyword evidence="2" id="KW-0479">Metal-binding</keyword>
<proteinExistence type="predicted"/>
<evidence type="ECO:0000256" key="6">
    <source>
        <dbReference type="SAM" id="Phobius"/>
    </source>
</evidence>
<dbReference type="Proteomes" id="UP000234462">
    <property type="component" value="Unassembled WGS sequence"/>
</dbReference>
<dbReference type="InterPro" id="IPR014756">
    <property type="entry name" value="Ig_E-set"/>
</dbReference>
<dbReference type="InterPro" id="IPR007348">
    <property type="entry name" value="CopC_dom"/>
</dbReference>
<dbReference type="Pfam" id="PF04234">
    <property type="entry name" value="CopC"/>
    <property type="match status" value="1"/>
</dbReference>
<keyword evidence="4" id="KW-0186">Copper</keyword>
<dbReference type="InterPro" id="IPR032694">
    <property type="entry name" value="CopC/D"/>
</dbReference>
<evidence type="ECO:0000256" key="1">
    <source>
        <dbReference type="ARBA" id="ARBA00004196"/>
    </source>
</evidence>
<keyword evidence="10" id="KW-1185">Reference proteome</keyword>
<organism evidence="9 10">
    <name type="scientific">Brevibacterium jeotgali</name>
    <dbReference type="NCBI Taxonomy" id="1262550"/>
    <lineage>
        <taxon>Bacteria</taxon>
        <taxon>Bacillati</taxon>
        <taxon>Actinomycetota</taxon>
        <taxon>Actinomycetes</taxon>
        <taxon>Micrococcales</taxon>
        <taxon>Brevibacteriaceae</taxon>
        <taxon>Brevibacterium</taxon>
    </lineage>
</organism>
<dbReference type="GO" id="GO:0046688">
    <property type="term" value="P:response to copper ion"/>
    <property type="evidence" value="ECO:0007669"/>
    <property type="project" value="InterPro"/>
</dbReference>
<dbReference type="OrthoDB" id="5242236at2"/>
<keyword evidence="3 7" id="KW-0732">Signal</keyword>
<feature type="domain" description="CopC" evidence="8">
    <location>
        <begin position="34"/>
        <end position="126"/>
    </location>
</feature>
<feature type="signal peptide" evidence="7">
    <location>
        <begin position="1"/>
        <end position="33"/>
    </location>
</feature>
<dbReference type="InterPro" id="IPR014755">
    <property type="entry name" value="Cu-Rt/internalin_Ig-like"/>
</dbReference>
<sequence>MHAAGQLKLWFSSGVLAAVLLGLGLLLSPPAAAHDQMTTSNPEDGAVVDEVPEAIELDFSGELQELGSEIQVTAGDQAVAVDEPVIAGQTITSDLSGEMPAGEYAVAWRVVSSDGHPISGEYSFTVNSGSAGGQEPEPTETEQNAPASDDPAAETAPVNADGELADSGMPLTLVVLLSVGIVAVIAIVAIMLTRKMKVERSDGEQ</sequence>
<dbReference type="GO" id="GO:0042597">
    <property type="term" value="C:periplasmic space"/>
    <property type="evidence" value="ECO:0007669"/>
    <property type="project" value="InterPro"/>
</dbReference>
<evidence type="ECO:0000256" key="4">
    <source>
        <dbReference type="ARBA" id="ARBA00023008"/>
    </source>
</evidence>
<dbReference type="GO" id="GO:0005886">
    <property type="term" value="C:plasma membrane"/>
    <property type="evidence" value="ECO:0007669"/>
    <property type="project" value="TreeGrafter"/>
</dbReference>
<dbReference type="GO" id="GO:0030313">
    <property type="term" value="C:cell envelope"/>
    <property type="evidence" value="ECO:0007669"/>
    <property type="project" value="UniProtKB-SubCell"/>
</dbReference>
<evidence type="ECO:0000259" key="8">
    <source>
        <dbReference type="Pfam" id="PF04234"/>
    </source>
</evidence>
<evidence type="ECO:0000313" key="9">
    <source>
        <dbReference type="EMBL" id="SMY10793.1"/>
    </source>
</evidence>
<feature type="region of interest" description="Disordered" evidence="5">
    <location>
        <begin position="121"/>
        <end position="161"/>
    </location>
</feature>